<evidence type="ECO:0000313" key="6">
    <source>
        <dbReference type="EMBL" id="CAK9149387.1"/>
    </source>
</evidence>
<evidence type="ECO:0000256" key="1">
    <source>
        <dbReference type="ARBA" id="ARBA00004496"/>
    </source>
</evidence>
<evidence type="ECO:0000259" key="5">
    <source>
        <dbReference type="Pfam" id="PF09598"/>
    </source>
</evidence>
<keyword evidence="4" id="KW-0812">Transmembrane</keyword>
<dbReference type="AlphaFoldDB" id="A0ABC8RXU6"/>
<keyword evidence="4" id="KW-0472">Membrane</keyword>
<feature type="compositionally biased region" description="Low complexity" evidence="3">
    <location>
        <begin position="32"/>
        <end position="54"/>
    </location>
</feature>
<proteinExistence type="predicted"/>
<protein>
    <recommendedName>
        <fullName evidence="5">STM1-like N-terminal domain-containing protein</fullName>
    </recommendedName>
</protein>
<keyword evidence="2" id="KW-0963">Cytoplasm</keyword>
<dbReference type="Pfam" id="PF09598">
    <property type="entry name" value="Stm1_N"/>
    <property type="match status" value="1"/>
</dbReference>
<evidence type="ECO:0000256" key="2">
    <source>
        <dbReference type="ARBA" id="ARBA00022490"/>
    </source>
</evidence>
<comment type="subcellular location">
    <subcellularLocation>
        <location evidence="1">Cytoplasm</location>
    </subcellularLocation>
</comment>
<accession>A0ABC8RXU6</accession>
<dbReference type="Proteomes" id="UP001642360">
    <property type="component" value="Unassembled WGS sequence"/>
</dbReference>
<comment type="caution">
    <text evidence="6">The sequence shown here is derived from an EMBL/GenBank/DDBJ whole genome shotgun (WGS) entry which is preliminary data.</text>
</comment>
<keyword evidence="7" id="KW-1185">Reference proteome</keyword>
<evidence type="ECO:0000256" key="3">
    <source>
        <dbReference type="SAM" id="MobiDB-lite"/>
    </source>
</evidence>
<feature type="domain" description="STM1-like N-terminal" evidence="5">
    <location>
        <begin position="1"/>
        <end position="62"/>
    </location>
</feature>
<evidence type="ECO:0000256" key="4">
    <source>
        <dbReference type="SAM" id="Phobius"/>
    </source>
</evidence>
<gene>
    <name evidence="6" type="ORF">ILEXP_LOCUS17429</name>
</gene>
<keyword evidence="4" id="KW-1133">Transmembrane helix</keyword>
<dbReference type="EMBL" id="CAUOFW020001870">
    <property type="protein sequence ID" value="CAK9149387.1"/>
    <property type="molecule type" value="Genomic_DNA"/>
</dbReference>
<reference evidence="6 7" key="1">
    <citation type="submission" date="2024-02" db="EMBL/GenBank/DDBJ databases">
        <authorList>
            <person name="Vignale AGUSTIN F."/>
            <person name="Sosa J E."/>
            <person name="Modenutti C."/>
        </authorList>
    </citation>
    <scope>NUCLEOTIDE SEQUENCE [LARGE SCALE GENOMIC DNA]</scope>
</reference>
<sequence length="122" mass="13422">MATTNPFDLLGDDDAEDPSLLIAVQQQKIAPKKAPASAPVAQQPPSKPAAKLPSKPLPPAQADGICRKQRIEKIEFINEVAILIIGWITMGRAMYYVVRQWLYGMLNTLNDSGTKFSVLCVW</sequence>
<name>A0ABC8RXU6_9AQUA</name>
<dbReference type="InterPro" id="IPR019084">
    <property type="entry name" value="STM1-like_N"/>
</dbReference>
<feature type="transmembrane region" description="Helical" evidence="4">
    <location>
        <begin position="76"/>
        <end position="98"/>
    </location>
</feature>
<evidence type="ECO:0000313" key="7">
    <source>
        <dbReference type="Proteomes" id="UP001642360"/>
    </source>
</evidence>
<dbReference type="GO" id="GO:0005737">
    <property type="term" value="C:cytoplasm"/>
    <property type="evidence" value="ECO:0007669"/>
    <property type="project" value="UniProtKB-SubCell"/>
</dbReference>
<organism evidence="6 7">
    <name type="scientific">Ilex paraguariensis</name>
    <name type="common">yerba mate</name>
    <dbReference type="NCBI Taxonomy" id="185542"/>
    <lineage>
        <taxon>Eukaryota</taxon>
        <taxon>Viridiplantae</taxon>
        <taxon>Streptophyta</taxon>
        <taxon>Embryophyta</taxon>
        <taxon>Tracheophyta</taxon>
        <taxon>Spermatophyta</taxon>
        <taxon>Magnoliopsida</taxon>
        <taxon>eudicotyledons</taxon>
        <taxon>Gunneridae</taxon>
        <taxon>Pentapetalae</taxon>
        <taxon>asterids</taxon>
        <taxon>campanulids</taxon>
        <taxon>Aquifoliales</taxon>
        <taxon>Aquifoliaceae</taxon>
        <taxon>Ilex</taxon>
    </lineage>
</organism>
<feature type="region of interest" description="Disordered" evidence="3">
    <location>
        <begin position="32"/>
        <end position="61"/>
    </location>
</feature>